<gene>
    <name evidence="1" type="ORF">BpHYR1_010802</name>
</gene>
<comment type="caution">
    <text evidence="1">The sequence shown here is derived from an EMBL/GenBank/DDBJ whole genome shotgun (WGS) entry which is preliminary data.</text>
</comment>
<evidence type="ECO:0000313" key="2">
    <source>
        <dbReference type="Proteomes" id="UP000276133"/>
    </source>
</evidence>
<evidence type="ECO:0000313" key="1">
    <source>
        <dbReference type="EMBL" id="RMZ94083.1"/>
    </source>
</evidence>
<accession>A0A3M7P4Y7</accession>
<dbReference type="EMBL" id="REGN01013315">
    <property type="protein sequence ID" value="RMZ94083.1"/>
    <property type="molecule type" value="Genomic_DNA"/>
</dbReference>
<proteinExistence type="predicted"/>
<dbReference type="Proteomes" id="UP000276133">
    <property type="component" value="Unassembled WGS sequence"/>
</dbReference>
<dbReference type="AlphaFoldDB" id="A0A3M7P4Y7"/>
<protein>
    <submittedName>
        <fullName evidence="1">Uncharacterized protein</fullName>
    </submittedName>
</protein>
<organism evidence="1 2">
    <name type="scientific">Brachionus plicatilis</name>
    <name type="common">Marine rotifer</name>
    <name type="synonym">Brachionus muelleri</name>
    <dbReference type="NCBI Taxonomy" id="10195"/>
    <lineage>
        <taxon>Eukaryota</taxon>
        <taxon>Metazoa</taxon>
        <taxon>Spiralia</taxon>
        <taxon>Gnathifera</taxon>
        <taxon>Rotifera</taxon>
        <taxon>Eurotatoria</taxon>
        <taxon>Monogononta</taxon>
        <taxon>Pseudotrocha</taxon>
        <taxon>Ploima</taxon>
        <taxon>Brachionidae</taxon>
        <taxon>Brachionus</taxon>
    </lineage>
</organism>
<sequence>MNGAELDEVAWLFLFLLDKYLPNKSNKEEISNFLLLLDGFNPLHIKRYAICKGFKIRPNSPQFRLNWILNKILYCYKSKSKAMFAQAFDTLNSTSWFSQFSRPADKSRDKRPELIKYFNLNFKFIAGFNYKESQHLSFYGFLQRAFKCWISERWLVIKILEFLTYPKL</sequence>
<keyword evidence="2" id="KW-1185">Reference proteome</keyword>
<name>A0A3M7P4Y7_BRAPC</name>
<reference evidence="1 2" key="1">
    <citation type="journal article" date="2018" name="Sci. Rep.">
        <title>Genomic signatures of local adaptation to the degree of environmental predictability in rotifers.</title>
        <authorList>
            <person name="Franch-Gras L."/>
            <person name="Hahn C."/>
            <person name="Garcia-Roger E.M."/>
            <person name="Carmona M.J."/>
            <person name="Serra M."/>
            <person name="Gomez A."/>
        </authorList>
    </citation>
    <scope>NUCLEOTIDE SEQUENCE [LARGE SCALE GENOMIC DNA]</scope>
    <source>
        <strain evidence="1">HYR1</strain>
    </source>
</reference>